<evidence type="ECO:0000256" key="3">
    <source>
        <dbReference type="ARBA" id="ARBA00022989"/>
    </source>
</evidence>
<feature type="transmembrane region" description="Helical" evidence="6">
    <location>
        <begin position="148"/>
        <end position="167"/>
    </location>
</feature>
<feature type="domain" description="Sugar phosphate transporter" evidence="7">
    <location>
        <begin position="152"/>
        <end position="457"/>
    </location>
</feature>
<dbReference type="InterPro" id="IPR004853">
    <property type="entry name" value="Sugar_P_trans_dom"/>
</dbReference>
<evidence type="ECO:0000256" key="2">
    <source>
        <dbReference type="ARBA" id="ARBA00022692"/>
    </source>
</evidence>
<feature type="transmembrane region" description="Helical" evidence="6">
    <location>
        <begin position="385"/>
        <end position="408"/>
    </location>
</feature>
<evidence type="ECO:0000259" key="7">
    <source>
        <dbReference type="Pfam" id="PF03151"/>
    </source>
</evidence>
<feature type="transmembrane region" description="Helical" evidence="6">
    <location>
        <begin position="179"/>
        <end position="202"/>
    </location>
</feature>
<accession>A0AAX4P347</accession>
<dbReference type="Proteomes" id="UP001472866">
    <property type="component" value="Chromosome 02"/>
</dbReference>
<evidence type="ECO:0000313" key="8">
    <source>
        <dbReference type="EMBL" id="WZN60298.1"/>
    </source>
</evidence>
<feature type="compositionally biased region" description="Acidic residues" evidence="5">
    <location>
        <begin position="498"/>
        <end position="513"/>
    </location>
</feature>
<dbReference type="SUPFAM" id="SSF103481">
    <property type="entry name" value="Multidrug resistance efflux transporter EmrE"/>
    <property type="match status" value="2"/>
</dbReference>
<dbReference type="Pfam" id="PF03151">
    <property type="entry name" value="TPT"/>
    <property type="match status" value="1"/>
</dbReference>
<evidence type="ECO:0000256" key="6">
    <source>
        <dbReference type="SAM" id="Phobius"/>
    </source>
</evidence>
<feature type="region of interest" description="Disordered" evidence="5">
    <location>
        <begin position="1"/>
        <end position="37"/>
    </location>
</feature>
<proteinExistence type="predicted"/>
<dbReference type="InterPro" id="IPR050186">
    <property type="entry name" value="TPT_transporter"/>
</dbReference>
<organism evidence="8 9">
    <name type="scientific">Chloropicon roscoffensis</name>
    <dbReference type="NCBI Taxonomy" id="1461544"/>
    <lineage>
        <taxon>Eukaryota</taxon>
        <taxon>Viridiplantae</taxon>
        <taxon>Chlorophyta</taxon>
        <taxon>Chloropicophyceae</taxon>
        <taxon>Chloropicales</taxon>
        <taxon>Chloropicaceae</taxon>
        <taxon>Chloropicon</taxon>
    </lineage>
</organism>
<evidence type="ECO:0000256" key="5">
    <source>
        <dbReference type="SAM" id="MobiDB-lite"/>
    </source>
</evidence>
<keyword evidence="4 6" id="KW-0472">Membrane</keyword>
<evidence type="ECO:0000256" key="1">
    <source>
        <dbReference type="ARBA" id="ARBA00004141"/>
    </source>
</evidence>
<reference evidence="8 9" key="1">
    <citation type="submission" date="2024-03" db="EMBL/GenBank/DDBJ databases">
        <title>Complete genome sequence of the green alga Chloropicon roscoffensis RCC1871.</title>
        <authorList>
            <person name="Lemieux C."/>
            <person name="Pombert J.-F."/>
            <person name="Otis C."/>
            <person name="Turmel M."/>
        </authorList>
    </citation>
    <scope>NUCLEOTIDE SEQUENCE [LARGE SCALE GENOMIC DNA]</scope>
    <source>
        <strain evidence="8 9">RCC1871</strain>
    </source>
</reference>
<feature type="region of interest" description="Disordered" evidence="5">
    <location>
        <begin position="490"/>
        <end position="513"/>
    </location>
</feature>
<feature type="transmembrane region" description="Helical" evidence="6">
    <location>
        <begin position="214"/>
        <end position="236"/>
    </location>
</feature>
<protein>
    <submittedName>
        <fullName evidence="8">Phosphoenolpyruvate/phosphate translocator</fullName>
    </submittedName>
</protein>
<dbReference type="PANTHER" id="PTHR11132">
    <property type="entry name" value="SOLUTE CARRIER FAMILY 35"/>
    <property type="match status" value="1"/>
</dbReference>
<sequence>MRPQTQSVGGRGADREVAMRTLSVPRRALGREAAKPGRGKVIKALGGRRLRLRVMMERSGRRVCIAEAGRTENFEEESEASRAEETGEVSAGGNGTGPLDSQDEETQGRRFERRKRQFSSGRDIASVRSKVTERSVLSRVKLPFGIKLKTLGLGSLFAGWYISNVYFNVYNKRVLNAFPYPGICTLIHLSVGTLCMAVIWGLRLKKAPKIKTTTLVAVLPLGALHLLGFAFTNASLGSVAVSFTHTIKALEPFFTAIFSAIILGAIPSVISMLALVPIVSGVILASFTEASFTWGGLVFALGSNFSFQLRNVLSKQYMTTKAYESQEGGMNTDVLDQVNLFACITTCACVMMFPVAYFLDAGRLQQAAAAAGGLASVATEPTSRLLWWSFLAGLCRFADVLVSYAILAQVTPVTHSVGNCLKRVIVIAASIFIFQNPVSSKNVIGTMMAITGVFLYSMTKRMDEGKIGRLPFDPVVRKFSRGIQKVVGKKPKKLKADESEDEDGEGENVEYYL</sequence>
<keyword evidence="9" id="KW-1185">Reference proteome</keyword>
<dbReference type="GO" id="GO:0016020">
    <property type="term" value="C:membrane"/>
    <property type="evidence" value="ECO:0007669"/>
    <property type="project" value="UniProtKB-SubCell"/>
</dbReference>
<feature type="transmembrane region" description="Helical" evidence="6">
    <location>
        <begin position="256"/>
        <end position="284"/>
    </location>
</feature>
<evidence type="ECO:0000256" key="4">
    <source>
        <dbReference type="ARBA" id="ARBA00023136"/>
    </source>
</evidence>
<dbReference type="AlphaFoldDB" id="A0AAX4P347"/>
<comment type="subcellular location">
    <subcellularLocation>
        <location evidence="1">Membrane</location>
        <topology evidence="1">Multi-pass membrane protein</topology>
    </subcellularLocation>
</comment>
<feature type="compositionally biased region" description="Basic and acidic residues" evidence="5">
    <location>
        <begin position="74"/>
        <end position="85"/>
    </location>
</feature>
<keyword evidence="2 6" id="KW-0812">Transmembrane</keyword>
<keyword evidence="3 6" id="KW-1133">Transmembrane helix</keyword>
<name>A0AAX4P347_9CHLO</name>
<feature type="transmembrane region" description="Helical" evidence="6">
    <location>
        <begin position="443"/>
        <end position="459"/>
    </location>
</feature>
<gene>
    <name evidence="8" type="ORF">HKI87_02g18270</name>
</gene>
<feature type="region of interest" description="Disordered" evidence="5">
    <location>
        <begin position="74"/>
        <end position="117"/>
    </location>
</feature>
<feature type="transmembrane region" description="Helical" evidence="6">
    <location>
        <begin position="338"/>
        <end position="359"/>
    </location>
</feature>
<dbReference type="InterPro" id="IPR037185">
    <property type="entry name" value="EmrE-like"/>
</dbReference>
<evidence type="ECO:0000313" key="9">
    <source>
        <dbReference type="Proteomes" id="UP001472866"/>
    </source>
</evidence>
<dbReference type="EMBL" id="CP151502">
    <property type="protein sequence ID" value="WZN60298.1"/>
    <property type="molecule type" value="Genomic_DNA"/>
</dbReference>